<dbReference type="PANTHER" id="PTHR12147:SF26">
    <property type="entry name" value="PEPTIDASE M28 DOMAIN-CONTAINING PROTEIN"/>
    <property type="match status" value="1"/>
</dbReference>
<dbReference type="RefSeq" id="XP_066076071.1">
    <property type="nucleotide sequence ID" value="XM_066219974.1"/>
</dbReference>
<evidence type="ECO:0000256" key="5">
    <source>
        <dbReference type="ARBA" id="ARBA00022801"/>
    </source>
</evidence>
<dbReference type="Pfam" id="PF04389">
    <property type="entry name" value="Peptidase_M28"/>
    <property type="match status" value="1"/>
</dbReference>
<dbReference type="GO" id="GO:0008235">
    <property type="term" value="F:metalloexopeptidase activity"/>
    <property type="evidence" value="ECO:0007669"/>
    <property type="project" value="InterPro"/>
</dbReference>
<comment type="cofactor">
    <cofactor evidence="1">
        <name>Zn(2+)</name>
        <dbReference type="ChEBI" id="CHEBI:29105"/>
    </cofactor>
</comment>
<accession>A0AAX4JXQ2</accession>
<keyword evidence="10" id="KW-1185">Reference proteome</keyword>
<dbReference type="AlphaFoldDB" id="A0AAX4JXQ2"/>
<evidence type="ECO:0000256" key="3">
    <source>
        <dbReference type="ARBA" id="ARBA00022670"/>
    </source>
</evidence>
<feature type="domain" description="Peptidase M28" evidence="8">
    <location>
        <begin position="300"/>
        <end position="489"/>
    </location>
</feature>
<gene>
    <name evidence="9" type="ORF">L201_004229</name>
</gene>
<dbReference type="GO" id="GO:0006508">
    <property type="term" value="P:proteolysis"/>
    <property type="evidence" value="ECO:0007669"/>
    <property type="project" value="UniProtKB-KW"/>
</dbReference>
<dbReference type="FunFam" id="3.40.630.10:FF:000116">
    <property type="entry name" value="Peptide hydrolase"/>
    <property type="match status" value="1"/>
</dbReference>
<dbReference type="Proteomes" id="UP001355207">
    <property type="component" value="Chromosome 5"/>
</dbReference>
<evidence type="ECO:0000256" key="7">
    <source>
        <dbReference type="RuleBase" id="RU361240"/>
    </source>
</evidence>
<evidence type="ECO:0000256" key="1">
    <source>
        <dbReference type="ARBA" id="ARBA00001947"/>
    </source>
</evidence>
<evidence type="ECO:0000259" key="8">
    <source>
        <dbReference type="Pfam" id="PF04389"/>
    </source>
</evidence>
<evidence type="ECO:0000313" key="9">
    <source>
        <dbReference type="EMBL" id="WWC89308.1"/>
    </source>
</evidence>
<feature type="chain" id="PRO_5043090477" description="Peptide hydrolase" evidence="7">
    <location>
        <begin position="17"/>
        <end position="515"/>
    </location>
</feature>
<comment type="similarity">
    <text evidence="2">Belongs to the peptidase M28 family. M28B subfamily.</text>
</comment>
<protein>
    <recommendedName>
        <fullName evidence="7">Peptide hydrolase</fullName>
        <ecNumber evidence="7">3.4.-.-</ecNumber>
    </recommendedName>
</protein>
<dbReference type="EMBL" id="CP144102">
    <property type="protein sequence ID" value="WWC89308.1"/>
    <property type="molecule type" value="Genomic_DNA"/>
</dbReference>
<dbReference type="GO" id="GO:0046872">
    <property type="term" value="F:metal ion binding"/>
    <property type="evidence" value="ECO:0007669"/>
    <property type="project" value="UniProtKB-KW"/>
</dbReference>
<organism evidence="9 10">
    <name type="scientific">Kwoniella dendrophila CBS 6074</name>
    <dbReference type="NCBI Taxonomy" id="1295534"/>
    <lineage>
        <taxon>Eukaryota</taxon>
        <taxon>Fungi</taxon>
        <taxon>Dikarya</taxon>
        <taxon>Basidiomycota</taxon>
        <taxon>Agaricomycotina</taxon>
        <taxon>Tremellomycetes</taxon>
        <taxon>Tremellales</taxon>
        <taxon>Cryptococcaceae</taxon>
        <taxon>Kwoniella</taxon>
    </lineage>
</organism>
<keyword evidence="6 7" id="KW-0862">Zinc</keyword>
<dbReference type="PANTHER" id="PTHR12147">
    <property type="entry name" value="METALLOPEPTIDASE M28 FAMILY MEMBER"/>
    <property type="match status" value="1"/>
</dbReference>
<evidence type="ECO:0000256" key="2">
    <source>
        <dbReference type="ARBA" id="ARBA00005634"/>
    </source>
</evidence>
<keyword evidence="7" id="KW-0732">Signal</keyword>
<dbReference type="EC" id="3.4.-.-" evidence="7"/>
<dbReference type="InterPro" id="IPR045175">
    <property type="entry name" value="M28_fam"/>
</dbReference>
<proteinExistence type="inferred from homology"/>
<feature type="signal peptide" evidence="7">
    <location>
        <begin position="1"/>
        <end position="16"/>
    </location>
</feature>
<keyword evidence="3 7" id="KW-0645">Protease</keyword>
<keyword evidence="4 7" id="KW-0479">Metal-binding</keyword>
<keyword evidence="5 7" id="KW-0378">Hydrolase</keyword>
<evidence type="ECO:0000256" key="4">
    <source>
        <dbReference type="ARBA" id="ARBA00022723"/>
    </source>
</evidence>
<sequence>MASLLPLLAFLWTAAATVLPHSNTVLVSSTAPSAELANCLRTSFYGTYGGSSSTQEHIYLPNEECLSDKSSLNGLSSGSLVPLNTDIEGDTGRLVWVGQAGVEPKEIALQSIDDAWNTISTRSQEILLQSSSSDFSAQKVLGSNQGQSHNQDYSQPIQLLHQSPTSMLLHVPSTYLPIIDTLLPYHLVPVALPTKPLPASLGLMVNEWEPVPNKFAKHLANVTKHLRFSPEIDKIVSDGIEHNQIRRDVRWLTGEAPSGIESRHSFTKGALKAANWIKEKVEATGAYCHLHQYLVGFSPNVICYYPSSLNSTEHVVLSAHYDSRGSFGSTRAPGGDDDGSGSGHLLGVAHAIHTQGVKFEKQVILAFFSGEEQGLLGSHAYAEHLHGKNTTILLQVQADMLAYHAPGEPLQLGLPESIHLPEASYLIGNLSQIYSPELLVGKTAACCSDHQSFISYGFPSTQVFERNGWIADPYYHNSGDLSQRENYDFEQIVSIAKITLSSLLTVAGYQIESRT</sequence>
<dbReference type="InterPro" id="IPR007484">
    <property type="entry name" value="Peptidase_M28"/>
</dbReference>
<reference evidence="9 10" key="1">
    <citation type="submission" date="2024-01" db="EMBL/GenBank/DDBJ databases">
        <title>Comparative genomics of Cryptococcus and Kwoniella reveals pathogenesis evolution and contrasting modes of karyotype evolution via chromosome fusion or intercentromeric recombination.</title>
        <authorList>
            <person name="Coelho M.A."/>
            <person name="David-Palma M."/>
            <person name="Shea T."/>
            <person name="Bowers K."/>
            <person name="McGinley-Smith S."/>
            <person name="Mohammad A.W."/>
            <person name="Gnirke A."/>
            <person name="Yurkov A.M."/>
            <person name="Nowrousian M."/>
            <person name="Sun S."/>
            <person name="Cuomo C.A."/>
            <person name="Heitman J."/>
        </authorList>
    </citation>
    <scope>NUCLEOTIDE SEQUENCE [LARGE SCALE GENOMIC DNA]</scope>
    <source>
        <strain evidence="9 10">CBS 6074</strain>
    </source>
</reference>
<dbReference type="SUPFAM" id="SSF53187">
    <property type="entry name" value="Zn-dependent exopeptidases"/>
    <property type="match status" value="1"/>
</dbReference>
<dbReference type="Gene3D" id="3.40.630.10">
    <property type="entry name" value="Zn peptidases"/>
    <property type="match status" value="1"/>
</dbReference>
<evidence type="ECO:0000313" key="10">
    <source>
        <dbReference type="Proteomes" id="UP001355207"/>
    </source>
</evidence>
<name>A0AAX4JXQ2_9TREE</name>
<dbReference type="GeneID" id="91094899"/>
<evidence type="ECO:0000256" key="6">
    <source>
        <dbReference type="ARBA" id="ARBA00022833"/>
    </source>
</evidence>